<feature type="compositionally biased region" description="Basic and acidic residues" evidence="1">
    <location>
        <begin position="99"/>
        <end position="114"/>
    </location>
</feature>
<evidence type="ECO:0000313" key="3">
    <source>
        <dbReference type="Proteomes" id="UP001201163"/>
    </source>
</evidence>
<comment type="caution">
    <text evidence="2">The sequence shown here is derived from an EMBL/GenBank/DDBJ whole genome shotgun (WGS) entry which is preliminary data.</text>
</comment>
<reference evidence="2" key="1">
    <citation type="submission" date="2022-01" db="EMBL/GenBank/DDBJ databases">
        <title>Comparative genomics reveals a dynamic genome evolution in the ectomycorrhizal milk-cap (Lactarius) mushrooms.</title>
        <authorList>
            <consortium name="DOE Joint Genome Institute"/>
            <person name="Lebreton A."/>
            <person name="Tang N."/>
            <person name="Kuo A."/>
            <person name="LaButti K."/>
            <person name="Drula E."/>
            <person name="Barry K."/>
            <person name="Clum A."/>
            <person name="Lipzen A."/>
            <person name="Mousain D."/>
            <person name="Ng V."/>
            <person name="Wang R."/>
            <person name="Wang X."/>
            <person name="Dai Y."/>
            <person name="Henrissat B."/>
            <person name="Grigoriev I.V."/>
            <person name="Guerin-Laguette A."/>
            <person name="Yu F."/>
            <person name="Martin F.M."/>
        </authorList>
    </citation>
    <scope>NUCLEOTIDE SEQUENCE</scope>
    <source>
        <strain evidence="2">QP</strain>
    </source>
</reference>
<feature type="region of interest" description="Disordered" evidence="1">
    <location>
        <begin position="56"/>
        <end position="156"/>
    </location>
</feature>
<dbReference type="AlphaFoldDB" id="A0AAD4QEB6"/>
<organism evidence="2 3">
    <name type="scientific">Lactarius akahatsu</name>
    <dbReference type="NCBI Taxonomy" id="416441"/>
    <lineage>
        <taxon>Eukaryota</taxon>
        <taxon>Fungi</taxon>
        <taxon>Dikarya</taxon>
        <taxon>Basidiomycota</taxon>
        <taxon>Agaricomycotina</taxon>
        <taxon>Agaricomycetes</taxon>
        <taxon>Russulales</taxon>
        <taxon>Russulaceae</taxon>
        <taxon>Lactarius</taxon>
    </lineage>
</organism>
<name>A0AAD4QEB6_9AGAM</name>
<protein>
    <submittedName>
        <fullName evidence="2">Uncharacterized protein</fullName>
    </submittedName>
</protein>
<dbReference type="EMBL" id="JAKELL010000022">
    <property type="protein sequence ID" value="KAH8992513.1"/>
    <property type="molecule type" value="Genomic_DNA"/>
</dbReference>
<evidence type="ECO:0000256" key="1">
    <source>
        <dbReference type="SAM" id="MobiDB-lite"/>
    </source>
</evidence>
<sequence length="219" mass="23468">MALRRRIGISTATTEAARRQLMQPVPCWEKVWVVPEKAAPGSTLKVLKWVKTNKVQQFSDDEGDVNEPLAPLPDEPEVVEGDEDVEQEDATQSIPPEPVSRDISEPIIPKDELPSKVSSPKPHPLSISFQPPLASEQVGDDGLDNPLQGLGGDLTDQVDVGDTLDTADLVDLDLSQLGPDGTAFEAAGDLTEMVPGDNLLGGDILDTSMVEDPFAMPPS</sequence>
<proteinExistence type="predicted"/>
<accession>A0AAD4QEB6</accession>
<feature type="compositionally biased region" description="Acidic residues" evidence="1">
    <location>
        <begin position="74"/>
        <end position="89"/>
    </location>
</feature>
<keyword evidence="3" id="KW-1185">Reference proteome</keyword>
<dbReference type="Proteomes" id="UP001201163">
    <property type="component" value="Unassembled WGS sequence"/>
</dbReference>
<gene>
    <name evidence="2" type="ORF">EDB92DRAFT_577706</name>
</gene>
<evidence type="ECO:0000313" key="2">
    <source>
        <dbReference type="EMBL" id="KAH8992513.1"/>
    </source>
</evidence>